<keyword evidence="6 10" id="KW-0274">FAD</keyword>
<evidence type="ECO:0000313" key="14">
    <source>
        <dbReference type="EMBL" id="MCU7379449.1"/>
    </source>
</evidence>
<dbReference type="EMBL" id="JAOSHN010000001">
    <property type="protein sequence ID" value="MCU7376900.1"/>
    <property type="molecule type" value="Genomic_DNA"/>
</dbReference>
<evidence type="ECO:0000256" key="2">
    <source>
        <dbReference type="ARBA" id="ARBA00016337"/>
    </source>
</evidence>
<dbReference type="PANTHER" id="PTHR30040">
    <property type="entry name" value="THIAMINE BIOSYNTHESIS LIPOPROTEIN APBE"/>
    <property type="match status" value="1"/>
</dbReference>
<dbReference type="SUPFAM" id="SSF143631">
    <property type="entry name" value="ApbE-like"/>
    <property type="match status" value="1"/>
</dbReference>
<dbReference type="RefSeq" id="WP_253020489.1">
    <property type="nucleotide sequence ID" value="NZ_JAOSHN010000001.1"/>
</dbReference>
<comment type="cofactor">
    <cofactor evidence="11">
        <name>Mg(2+)</name>
        <dbReference type="ChEBI" id="CHEBI:18420"/>
    </cofactor>
    <cofactor evidence="11">
        <name>Mn(2+)</name>
        <dbReference type="ChEBI" id="CHEBI:29035"/>
    </cofactor>
    <text evidence="11">Magnesium. Can also use manganese.</text>
</comment>
<evidence type="ECO:0000256" key="10">
    <source>
        <dbReference type="PIRNR" id="PIRNR006268"/>
    </source>
</evidence>
<dbReference type="Pfam" id="PF02424">
    <property type="entry name" value="ApbE"/>
    <property type="match status" value="1"/>
</dbReference>
<evidence type="ECO:0000256" key="8">
    <source>
        <dbReference type="ARBA" id="ARBA00031306"/>
    </source>
</evidence>
<feature type="chain" id="PRO_5040046048" description="FAD:protein FMN transferase" evidence="12">
    <location>
        <begin position="25"/>
        <end position="335"/>
    </location>
</feature>
<feature type="signal peptide" evidence="12">
    <location>
        <begin position="1"/>
        <end position="24"/>
    </location>
</feature>
<evidence type="ECO:0000256" key="6">
    <source>
        <dbReference type="ARBA" id="ARBA00022827"/>
    </source>
</evidence>
<evidence type="ECO:0000256" key="7">
    <source>
        <dbReference type="ARBA" id="ARBA00022842"/>
    </source>
</evidence>
<keyword evidence="5 10" id="KW-0479">Metal-binding</keyword>
<evidence type="ECO:0000313" key="15">
    <source>
        <dbReference type="Proteomes" id="UP001065549"/>
    </source>
</evidence>
<comment type="catalytic activity">
    <reaction evidence="9 10">
        <text>L-threonyl-[protein] + FAD = FMN-L-threonyl-[protein] + AMP + H(+)</text>
        <dbReference type="Rhea" id="RHEA:36847"/>
        <dbReference type="Rhea" id="RHEA-COMP:11060"/>
        <dbReference type="Rhea" id="RHEA-COMP:11061"/>
        <dbReference type="ChEBI" id="CHEBI:15378"/>
        <dbReference type="ChEBI" id="CHEBI:30013"/>
        <dbReference type="ChEBI" id="CHEBI:57692"/>
        <dbReference type="ChEBI" id="CHEBI:74257"/>
        <dbReference type="ChEBI" id="CHEBI:456215"/>
        <dbReference type="EC" id="2.7.1.180"/>
    </reaction>
</comment>
<sequence>MKFIKKSLLLVVCMCIIITQTGCGSEEPVSENQFRLDTICTITIYDLKKSQAQDALDKAFACIKDYENMLSKTVEGSDVYKINHAGGKPVAVHGETMEVIQKGIEYGQLSQGMFDITIGAVSDLWDFTGNNPRVPDEEQLKKAVKTVDYRKVKVEGDTAALTDKDARLDLGGIAKGYIADRVTEVLEKAGVKKAIIDLGGNIVTIGSKGEGKPWKIGIERPYSDRSEILGAVEMVDATIVTSGVYERYFEAGGKLYHHVLNPKTGYPIENNLDAVTIKAGKGQSVDCDILGTVCLMLGMEKSRELLAGMDGIQAAFIDKNDKVTEINGMKVMPEK</sequence>
<reference evidence="13" key="1">
    <citation type="submission" date="2022-09" db="EMBL/GenBank/DDBJ databases">
        <title>Culturomic study of gut microbiota in children with autism spectrum disorder.</title>
        <authorList>
            <person name="Efimov B.A."/>
            <person name="Chaplin A.V."/>
            <person name="Sokolova S.R."/>
            <person name="Pikina A.P."/>
            <person name="Korzhanova M."/>
            <person name="Belova V."/>
            <person name="Korostin D."/>
        </authorList>
    </citation>
    <scope>NUCLEOTIDE SEQUENCE</scope>
    <source>
        <strain evidence="13">ASD5510</strain>
    </source>
</reference>
<keyword evidence="12" id="KW-0732">Signal</keyword>
<feature type="binding site" evidence="11">
    <location>
        <position position="172"/>
    </location>
    <ligand>
        <name>Mg(2+)</name>
        <dbReference type="ChEBI" id="CHEBI:18420"/>
    </ligand>
</feature>
<dbReference type="Gene3D" id="3.10.520.10">
    <property type="entry name" value="ApbE-like domains"/>
    <property type="match status" value="1"/>
</dbReference>
<dbReference type="PANTHER" id="PTHR30040:SF2">
    <property type="entry name" value="FAD:PROTEIN FMN TRANSFERASE"/>
    <property type="match status" value="1"/>
</dbReference>
<comment type="similarity">
    <text evidence="10">Belongs to the ApbE family.</text>
</comment>
<keyword evidence="7 10" id="KW-0460">Magnesium</keyword>
<evidence type="ECO:0000313" key="13">
    <source>
        <dbReference type="EMBL" id="MCU7376900.1"/>
    </source>
</evidence>
<evidence type="ECO:0000256" key="4">
    <source>
        <dbReference type="ARBA" id="ARBA00022679"/>
    </source>
</evidence>
<proteinExistence type="inferred from homology"/>
<dbReference type="EMBL" id="JAOSHN010000005">
    <property type="protein sequence ID" value="MCU7379449.1"/>
    <property type="molecule type" value="Genomic_DNA"/>
</dbReference>
<dbReference type="PIRSF" id="PIRSF006268">
    <property type="entry name" value="ApbE"/>
    <property type="match status" value="1"/>
</dbReference>
<evidence type="ECO:0000256" key="11">
    <source>
        <dbReference type="PIRSR" id="PIRSR006268-2"/>
    </source>
</evidence>
<evidence type="ECO:0000256" key="1">
    <source>
        <dbReference type="ARBA" id="ARBA00011955"/>
    </source>
</evidence>
<feature type="binding site" evidence="11">
    <location>
        <position position="288"/>
    </location>
    <ligand>
        <name>Mg(2+)</name>
        <dbReference type="ChEBI" id="CHEBI:18420"/>
    </ligand>
</feature>
<keyword evidence="15" id="KW-1185">Reference proteome</keyword>
<evidence type="ECO:0000256" key="3">
    <source>
        <dbReference type="ARBA" id="ARBA00022630"/>
    </source>
</evidence>
<feature type="binding site" evidence="11">
    <location>
        <position position="292"/>
    </location>
    <ligand>
        <name>Mg(2+)</name>
        <dbReference type="ChEBI" id="CHEBI:18420"/>
    </ligand>
</feature>
<protein>
    <recommendedName>
        <fullName evidence="2 10">FAD:protein FMN transferase</fullName>
        <ecNumber evidence="1 10">2.7.1.180</ecNumber>
    </recommendedName>
    <alternativeName>
        <fullName evidence="8 10">Flavin transferase</fullName>
    </alternativeName>
</protein>
<evidence type="ECO:0000256" key="12">
    <source>
        <dbReference type="SAM" id="SignalP"/>
    </source>
</evidence>
<dbReference type="InterPro" id="IPR003374">
    <property type="entry name" value="ApbE-like_sf"/>
</dbReference>
<dbReference type="EC" id="2.7.1.180" evidence="1 10"/>
<comment type="caution">
    <text evidence="13">The sequence shown here is derived from an EMBL/GenBank/DDBJ whole genome shotgun (WGS) entry which is preliminary data.</text>
</comment>
<gene>
    <name evidence="13" type="ORF">OBO34_00865</name>
    <name evidence="14" type="ORF">OBO34_13960</name>
</gene>
<dbReference type="Proteomes" id="UP001065549">
    <property type="component" value="Unassembled WGS sequence"/>
</dbReference>
<evidence type="ECO:0000256" key="9">
    <source>
        <dbReference type="ARBA" id="ARBA00048540"/>
    </source>
</evidence>
<dbReference type="GO" id="GO:0046872">
    <property type="term" value="F:metal ion binding"/>
    <property type="evidence" value="ECO:0007669"/>
    <property type="project" value="UniProtKB-UniRule"/>
</dbReference>
<accession>A0A9J6QNA8</accession>
<organism evidence="13 15">
    <name type="scientific">Hominibacterium faecale</name>
    <dbReference type="NCBI Taxonomy" id="2839743"/>
    <lineage>
        <taxon>Bacteria</taxon>
        <taxon>Bacillati</taxon>
        <taxon>Bacillota</taxon>
        <taxon>Clostridia</taxon>
        <taxon>Peptostreptococcales</taxon>
        <taxon>Anaerovoracaceae</taxon>
        <taxon>Hominibacterium</taxon>
    </lineage>
</organism>
<dbReference type="GO" id="GO:0016740">
    <property type="term" value="F:transferase activity"/>
    <property type="evidence" value="ECO:0007669"/>
    <property type="project" value="UniProtKB-UniRule"/>
</dbReference>
<keyword evidence="3 10" id="KW-0285">Flavoprotein</keyword>
<dbReference type="AlphaFoldDB" id="A0A9J6QNA8"/>
<dbReference type="InterPro" id="IPR024932">
    <property type="entry name" value="ApbE"/>
</dbReference>
<evidence type="ECO:0000256" key="5">
    <source>
        <dbReference type="ARBA" id="ARBA00022723"/>
    </source>
</evidence>
<keyword evidence="4 10" id="KW-0808">Transferase</keyword>
<name>A0A9J6QNA8_9FIRM</name>